<accession>A0AB34SDC4</accession>
<dbReference type="Proteomes" id="UP000033375">
    <property type="component" value="Unassembled WGS sequence"/>
</dbReference>
<keyword evidence="1" id="KW-0175">Coiled coil</keyword>
<organism evidence="2 3">
    <name type="scientific">Streptococcus gordonii</name>
    <dbReference type="NCBI Taxonomy" id="1302"/>
    <lineage>
        <taxon>Bacteria</taxon>
        <taxon>Bacillati</taxon>
        <taxon>Bacillota</taxon>
        <taxon>Bacilli</taxon>
        <taxon>Lactobacillales</taxon>
        <taxon>Streptococcaceae</taxon>
        <taxon>Streptococcus</taxon>
    </lineage>
</organism>
<reference evidence="2 3" key="1">
    <citation type="submission" date="2015-02" db="EMBL/GenBank/DDBJ databases">
        <title>Evolution of amylase-binding proteins of oral streptococcal species.</title>
        <authorList>
            <person name="Haase E.M."/>
        </authorList>
    </citation>
    <scope>NUCLEOTIDE SEQUENCE [LARGE SCALE GENOMIC DNA]</scope>
    <source>
        <strain evidence="3">UB10712</strain>
    </source>
</reference>
<dbReference type="RefSeq" id="WP_045634514.1">
    <property type="nucleotide sequence ID" value="NZ_JYGN01000002.1"/>
</dbReference>
<evidence type="ECO:0000313" key="2">
    <source>
        <dbReference type="EMBL" id="KJQ66108.1"/>
    </source>
</evidence>
<name>A0AB34SDC4_STRGN</name>
<evidence type="ECO:0000313" key="3">
    <source>
        <dbReference type="Proteomes" id="UP000033375"/>
    </source>
</evidence>
<comment type="caution">
    <text evidence="2">The sequence shown here is derived from an EMBL/GenBank/DDBJ whole genome shotgun (WGS) entry which is preliminary data.</text>
</comment>
<evidence type="ECO:0000256" key="1">
    <source>
        <dbReference type="SAM" id="Coils"/>
    </source>
</evidence>
<gene>
    <name evidence="2" type="ORF">TZ88_00802</name>
</gene>
<dbReference type="EMBL" id="JYGN01000002">
    <property type="protein sequence ID" value="KJQ66108.1"/>
    <property type="molecule type" value="Genomic_DNA"/>
</dbReference>
<feature type="coiled-coil region" evidence="1">
    <location>
        <begin position="109"/>
        <end position="136"/>
    </location>
</feature>
<dbReference type="AlphaFoldDB" id="A0AB34SDC4"/>
<proteinExistence type="predicted"/>
<protein>
    <recommendedName>
        <fullName evidence="4">LXG domain-containing protein</fullName>
    </recommendedName>
</protein>
<sequence>MTDKIKVKGKKYMSESSELKELFATEYEAAVKKGYQEFMLKIEDSEADAVTAFLNLLNELQEMVYEVYPQTVKKYAKVLSNYVSSLESAGFNDDELIQSIKGDNDSVQAKLKKEQYDEAETVKKDLQAKLDAALDLLNEPKSDFKGFEDGLTTSLNSLASNRNQTHVALSGAQDTAIKALQELAGIFTRLRDAMANAKHIHVVSVDEIAGYMELKKLTAENMGDLEAIQDENDGKMLAAAYSKDPFNEMAKVPSKGVSVSMMTIVNRTLFGTMKGDLDQTTPENLNDIKAFVNTLLKNNSVEDVQSYMDKLMEAGDRFGISLTAVGVSKIPGFPKRKENESDDSYQKRIDDFIATQEKMTPELRKIQKDVEKANALTNLYSAIYVRKMGHVPHKMPHGGTYEEKSSIDNLKMGNGNITFDEIKKSQTEWRTFPDKRETVTVGVFDTYGEGKGREMAAELDKIEEKRLKANLKFVSDVIKTGGYLGGPETVAVTQAIGAVLDTAANSDGPSNARDAAAGSTGLLPKKYQAPVRSGAGLVKAFATYHSALEQIDEDKENSEKEAFNTFNDVGGGSVSTGLEGNQKVISTRFSSAFDLQSALSYADYQENGLRNIVYQQALAETGNKEQALDSLKAFDKKMEGTNIYNSTVTNFIKGDNIVTPKPSELQNAFSQIQDEKIIPSKGHWQEYQEAILRKGNDADITYRSGEDIRIQHNQLFDRLVGSGGQ</sequence>
<evidence type="ECO:0008006" key="4">
    <source>
        <dbReference type="Google" id="ProtNLM"/>
    </source>
</evidence>